<comment type="similarity">
    <text evidence="1">Belongs to the short-chain dehydrogenases/reductases (SDR) family.</text>
</comment>
<keyword evidence="4" id="KW-1185">Reference proteome</keyword>
<dbReference type="PRINTS" id="PR00081">
    <property type="entry name" value="GDHRDH"/>
</dbReference>
<name>A0A3M0FYR1_9ACTN</name>
<dbReference type="PANTHER" id="PTHR42760:SF115">
    <property type="entry name" value="3-OXOACYL-[ACYL-CARRIER-PROTEIN] REDUCTASE FABG"/>
    <property type="match status" value="1"/>
</dbReference>
<dbReference type="FunFam" id="3.40.50.720:FF:000084">
    <property type="entry name" value="Short-chain dehydrogenase reductase"/>
    <property type="match status" value="1"/>
</dbReference>
<dbReference type="PROSITE" id="PS00061">
    <property type="entry name" value="ADH_SHORT"/>
    <property type="match status" value="1"/>
</dbReference>
<dbReference type="RefSeq" id="WP_121902552.1">
    <property type="nucleotide sequence ID" value="NZ_REFW01000005.1"/>
</dbReference>
<dbReference type="EC" id="1.1.1.47" evidence="3"/>
<comment type="caution">
    <text evidence="3">The sequence shown here is derived from an EMBL/GenBank/DDBJ whole genome shotgun (WGS) entry which is preliminary data.</text>
</comment>
<protein>
    <submittedName>
        <fullName evidence="3">Glucose 1-dehydrogenase</fullName>
        <ecNumber evidence="3">1.1.1.47</ecNumber>
    </submittedName>
</protein>
<keyword evidence="2 3" id="KW-0560">Oxidoreductase</keyword>
<dbReference type="Gene3D" id="3.40.50.720">
    <property type="entry name" value="NAD(P)-binding Rossmann-like Domain"/>
    <property type="match status" value="1"/>
</dbReference>
<organism evidence="3 4">
    <name type="scientific">Tessaracoccus antarcticus</name>
    <dbReference type="NCBI Taxonomy" id="2479848"/>
    <lineage>
        <taxon>Bacteria</taxon>
        <taxon>Bacillati</taxon>
        <taxon>Actinomycetota</taxon>
        <taxon>Actinomycetes</taxon>
        <taxon>Propionibacteriales</taxon>
        <taxon>Propionibacteriaceae</taxon>
        <taxon>Tessaracoccus</taxon>
    </lineage>
</organism>
<evidence type="ECO:0000313" key="3">
    <source>
        <dbReference type="EMBL" id="RMB57774.1"/>
    </source>
</evidence>
<evidence type="ECO:0000256" key="1">
    <source>
        <dbReference type="ARBA" id="ARBA00006484"/>
    </source>
</evidence>
<dbReference type="Pfam" id="PF13561">
    <property type="entry name" value="adh_short_C2"/>
    <property type="match status" value="1"/>
</dbReference>
<gene>
    <name evidence="3" type="ORF">EAX62_15025</name>
</gene>
<dbReference type="InterPro" id="IPR036291">
    <property type="entry name" value="NAD(P)-bd_dom_sf"/>
</dbReference>
<dbReference type="PANTHER" id="PTHR42760">
    <property type="entry name" value="SHORT-CHAIN DEHYDROGENASES/REDUCTASES FAMILY MEMBER"/>
    <property type="match status" value="1"/>
</dbReference>
<dbReference type="AlphaFoldDB" id="A0A3M0FYR1"/>
<evidence type="ECO:0000313" key="4">
    <source>
        <dbReference type="Proteomes" id="UP000275256"/>
    </source>
</evidence>
<dbReference type="SUPFAM" id="SSF51735">
    <property type="entry name" value="NAD(P)-binding Rossmann-fold domains"/>
    <property type="match status" value="1"/>
</dbReference>
<dbReference type="NCBIfam" id="NF005559">
    <property type="entry name" value="PRK07231.1"/>
    <property type="match status" value="1"/>
</dbReference>
<dbReference type="PRINTS" id="PR00080">
    <property type="entry name" value="SDRFAMILY"/>
</dbReference>
<dbReference type="GO" id="GO:0047936">
    <property type="term" value="F:glucose 1-dehydrogenase [NAD(P)+] activity"/>
    <property type="evidence" value="ECO:0007669"/>
    <property type="project" value="UniProtKB-EC"/>
</dbReference>
<dbReference type="Proteomes" id="UP000275256">
    <property type="component" value="Unassembled WGS sequence"/>
</dbReference>
<reference evidence="3 4" key="1">
    <citation type="submission" date="2018-10" db="EMBL/GenBank/DDBJ databases">
        <title>Tessaracoccus antarcticuss sp. nov., isolated from sediment.</title>
        <authorList>
            <person name="Zhou L.Y."/>
            <person name="Du Z.J."/>
        </authorList>
    </citation>
    <scope>NUCLEOTIDE SEQUENCE [LARGE SCALE GENOMIC DNA]</scope>
    <source>
        <strain evidence="3 4">JDX10</strain>
    </source>
</reference>
<dbReference type="InterPro" id="IPR002347">
    <property type="entry name" value="SDR_fam"/>
</dbReference>
<evidence type="ECO:0000256" key="2">
    <source>
        <dbReference type="ARBA" id="ARBA00023002"/>
    </source>
</evidence>
<sequence>MIDFGLRQEVALVTGASSGIGQAIALALGESGVAVGCAARSGVRAAETVSRIQSAGGRALAIEWDVTNPEQAAAAVASVEQRFGPLSLAVNNAGVGAGTPALELSPSAWQSVFDTNVNGVFYSCQAEARVMQQHGRGAIVNIASISATIANRNLTQVQYNSSKAAVVHLTKSLAVEWAPLGIRVNAVSPGYTLTPMNRRPEVADLVAEFADTTPLGRLADPQEIAGPVLFLLGPAASYITGVDLLVDGGYCCW</sequence>
<dbReference type="InterPro" id="IPR020904">
    <property type="entry name" value="Sc_DH/Rdtase_CS"/>
</dbReference>
<accession>A0A3M0FYR1</accession>
<dbReference type="EMBL" id="REFW01000005">
    <property type="protein sequence ID" value="RMB57774.1"/>
    <property type="molecule type" value="Genomic_DNA"/>
</dbReference>
<proteinExistence type="inferred from homology"/>
<dbReference type="OrthoDB" id="5290708at2"/>